<sequence length="39" mass="4324">MVANGLQPEEFDFDQMIELLDSAAEDVVMAARIRKGGKQ</sequence>
<comment type="caution">
    <text evidence="1">The sequence shown here is derived from an EMBL/GenBank/DDBJ whole genome shotgun (WGS) entry which is preliminary data.</text>
</comment>
<evidence type="ECO:0000313" key="1">
    <source>
        <dbReference type="EMBL" id="GIP59857.1"/>
    </source>
</evidence>
<accession>A0ABQ4MV97</accession>
<evidence type="ECO:0000313" key="2">
    <source>
        <dbReference type="Proteomes" id="UP000681290"/>
    </source>
</evidence>
<dbReference type="EMBL" id="BOSM01000006">
    <property type="protein sequence ID" value="GIP59857.1"/>
    <property type="molecule type" value="Genomic_DNA"/>
</dbReference>
<dbReference type="Proteomes" id="UP000681290">
    <property type="component" value="Unassembled WGS sequence"/>
</dbReference>
<keyword evidence="2" id="KW-1185">Reference proteome</keyword>
<name>A0ABQ4MV97_9BACL</name>
<reference evidence="1 2" key="1">
    <citation type="submission" date="2021-03" db="EMBL/GenBank/DDBJ databases">
        <title>Antimicrobial resistance genes in bacteria isolated from Japanese honey, and their potential for conferring macrolide and lincosamide resistance in the American foulbrood pathogen Paenibacillus larvae.</title>
        <authorList>
            <person name="Okamoto M."/>
            <person name="Kumagai M."/>
            <person name="Kanamori H."/>
            <person name="Takamatsu D."/>
        </authorList>
    </citation>
    <scope>NUCLEOTIDE SEQUENCE [LARGE SCALE GENOMIC DNA]</scope>
    <source>
        <strain evidence="1 2">J15TS10</strain>
    </source>
</reference>
<proteinExistence type="predicted"/>
<gene>
    <name evidence="1" type="ORF">J15TS10_36710</name>
</gene>
<protein>
    <submittedName>
        <fullName evidence="1">Uncharacterized protein</fullName>
    </submittedName>
</protein>
<organism evidence="1 2">
    <name type="scientific">Paenibacillus woosongensis</name>
    <dbReference type="NCBI Taxonomy" id="307580"/>
    <lineage>
        <taxon>Bacteria</taxon>
        <taxon>Bacillati</taxon>
        <taxon>Bacillota</taxon>
        <taxon>Bacilli</taxon>
        <taxon>Bacillales</taxon>
        <taxon>Paenibacillaceae</taxon>
        <taxon>Paenibacillus</taxon>
    </lineage>
</organism>